<dbReference type="GO" id="GO:0005840">
    <property type="term" value="C:ribosome"/>
    <property type="evidence" value="ECO:0007669"/>
    <property type="project" value="UniProtKB-KW"/>
</dbReference>
<proteinExistence type="predicted"/>
<evidence type="ECO:0000256" key="2">
    <source>
        <dbReference type="ARBA" id="ARBA00022980"/>
    </source>
</evidence>
<reference evidence="6" key="1">
    <citation type="submission" date="2020-03" db="EMBL/GenBank/DDBJ databases">
        <title>FDA dAtabase for Regulatory Grade micrObial Sequences (FDA-ARGOS): Supporting development and validation of Infectious Disease Dx tests.</title>
        <authorList>
            <person name="Campos J."/>
            <person name="Goldberg B."/>
            <person name="Tallon L."/>
            <person name="Sadzewicz L."/>
            <person name="Vavikolanu K."/>
            <person name="Mehta A."/>
            <person name="Aluvathingal J."/>
            <person name="Nadendla S."/>
            <person name="Nandy P."/>
            <person name="Geyer C."/>
            <person name="Yan Y."/>
            <person name="Sichtig H."/>
        </authorList>
    </citation>
    <scope>NUCLEOTIDE SEQUENCE [LARGE SCALE GENOMIC DNA]</scope>
    <source>
        <strain evidence="6">FDAARGOS_652</strain>
    </source>
</reference>
<dbReference type="InterPro" id="IPR040049">
    <property type="entry name" value="Ribosomal_mS25/mL61"/>
</dbReference>
<evidence type="ECO:0000313" key="6">
    <source>
        <dbReference type="EMBL" id="KAF6051214.1"/>
    </source>
</evidence>
<name>A0A8X7NKJ9_CANPA</name>
<dbReference type="GO" id="GO:0005739">
    <property type="term" value="C:mitochondrion"/>
    <property type="evidence" value="ECO:0007669"/>
    <property type="project" value="UniProtKB-SubCell"/>
</dbReference>
<dbReference type="Proteomes" id="UP000590412">
    <property type="component" value="Unassembled WGS sequence"/>
</dbReference>
<dbReference type="OrthoDB" id="1696305at2759"/>
<dbReference type="InterPro" id="IPR007741">
    <property type="entry name" value="Ribosomal_mL43/mS25/NADH_DH"/>
</dbReference>
<dbReference type="GO" id="GO:1990904">
    <property type="term" value="C:ribonucleoprotein complex"/>
    <property type="evidence" value="ECO:0007669"/>
    <property type="project" value="UniProtKB-KW"/>
</dbReference>
<gene>
    <name evidence="6" type="ORF">FOB60_003882</name>
</gene>
<evidence type="ECO:0000313" key="7">
    <source>
        <dbReference type="Proteomes" id="UP000590412"/>
    </source>
</evidence>
<dbReference type="SMART" id="SM00916">
    <property type="entry name" value="L51_S25_CI-B8"/>
    <property type="match status" value="1"/>
</dbReference>
<comment type="caution">
    <text evidence="6">The sequence shown here is derived from an EMBL/GenBank/DDBJ whole genome shotgun (WGS) entry which is preliminary data.</text>
</comment>
<keyword evidence="2 6" id="KW-0689">Ribosomal protein</keyword>
<dbReference type="PANTHER" id="PTHR13274">
    <property type="entry name" value="MITOCHONDRIAL RIBOSOMAL PROTEIN S25"/>
    <property type="match status" value="1"/>
</dbReference>
<organism evidence="6 7">
    <name type="scientific">Candida parapsilosis</name>
    <name type="common">Yeast</name>
    <dbReference type="NCBI Taxonomy" id="5480"/>
    <lineage>
        <taxon>Eukaryota</taxon>
        <taxon>Fungi</taxon>
        <taxon>Dikarya</taxon>
        <taxon>Ascomycota</taxon>
        <taxon>Saccharomycotina</taxon>
        <taxon>Pichiomycetes</taxon>
        <taxon>Debaryomycetaceae</taxon>
        <taxon>Candida/Lodderomyces clade</taxon>
        <taxon>Candida</taxon>
    </lineage>
</organism>
<feature type="domain" description="Ribosomal protein/NADH dehydrogenase" evidence="5">
    <location>
        <begin position="56"/>
        <end position="137"/>
    </location>
</feature>
<dbReference type="PANTHER" id="PTHR13274:SF2">
    <property type="entry name" value="SMALL RIBOSOMAL SUBUNIT PROTEIN MS25"/>
    <property type="match status" value="1"/>
</dbReference>
<dbReference type="EMBL" id="JABWAB010000005">
    <property type="protein sequence ID" value="KAF6051214.1"/>
    <property type="molecule type" value="Genomic_DNA"/>
</dbReference>
<evidence type="ECO:0000259" key="5">
    <source>
        <dbReference type="SMART" id="SM00916"/>
    </source>
</evidence>
<dbReference type="GO" id="GO:0003735">
    <property type="term" value="F:structural constituent of ribosome"/>
    <property type="evidence" value="ECO:0007669"/>
    <property type="project" value="InterPro"/>
</dbReference>
<sequence length="154" mass="18049">MSMQMLITPKNKYNPNLLKQIKRINNLRGTPENSYKFDASKYKELELFVYQQRPFVYKPAHGIRYFWKESLPTLRYHNPDVQFTVTNVTVENEEDLPKLPLKLHIHGQTDADSSTIDCASKPPHQIFTELIKLTNARQLTEEEIPKLPLRPAKK</sequence>
<comment type="subcellular location">
    <subcellularLocation>
        <location evidence="1">Mitochondrion</location>
    </subcellularLocation>
</comment>
<evidence type="ECO:0000256" key="3">
    <source>
        <dbReference type="ARBA" id="ARBA00023128"/>
    </source>
</evidence>
<dbReference type="AlphaFoldDB" id="A0A8X7NKJ9"/>
<evidence type="ECO:0000256" key="4">
    <source>
        <dbReference type="ARBA" id="ARBA00023274"/>
    </source>
</evidence>
<keyword evidence="4" id="KW-0687">Ribonucleoprotein</keyword>
<accession>A0A8X7NKJ9</accession>
<keyword evidence="3" id="KW-0496">Mitochondrion</keyword>
<evidence type="ECO:0000256" key="1">
    <source>
        <dbReference type="ARBA" id="ARBA00004173"/>
    </source>
</evidence>
<dbReference type="Pfam" id="PF05047">
    <property type="entry name" value="L51_S25_CI-B8"/>
    <property type="match status" value="1"/>
</dbReference>
<protein>
    <submittedName>
        <fullName evidence="6">Mitochondrial ribosomal protein L51 / S25 / CI-B8 domain family protein</fullName>
    </submittedName>
</protein>